<keyword evidence="8" id="KW-0807">Transducer</keyword>
<dbReference type="OrthoDB" id="9806477at2"/>
<dbReference type="GO" id="GO:0006935">
    <property type="term" value="P:chemotaxis"/>
    <property type="evidence" value="ECO:0007669"/>
    <property type="project" value="InterPro"/>
</dbReference>
<evidence type="ECO:0000256" key="8">
    <source>
        <dbReference type="PROSITE-ProRule" id="PRU00284"/>
    </source>
</evidence>
<comment type="similarity">
    <text evidence="7">Belongs to the methyl-accepting chemotaxis (MCP) protein family.</text>
</comment>
<evidence type="ECO:0000256" key="3">
    <source>
        <dbReference type="ARBA" id="ARBA00022481"/>
    </source>
</evidence>
<evidence type="ECO:0000256" key="2">
    <source>
        <dbReference type="ARBA" id="ARBA00022475"/>
    </source>
</evidence>
<keyword evidence="6 9" id="KW-0472">Membrane</keyword>
<proteinExistence type="inferred from homology"/>
<protein>
    <submittedName>
        <fullName evidence="13">Methyl-accepting chemotaxis protein</fullName>
    </submittedName>
</protein>
<evidence type="ECO:0000256" key="1">
    <source>
        <dbReference type="ARBA" id="ARBA00004651"/>
    </source>
</evidence>
<dbReference type="FunFam" id="1.10.287.950:FF:000001">
    <property type="entry name" value="Methyl-accepting chemotaxis sensory transducer"/>
    <property type="match status" value="1"/>
</dbReference>
<dbReference type="AlphaFoldDB" id="A0A8B6X691"/>
<evidence type="ECO:0000313" key="13">
    <source>
        <dbReference type="RefSeq" id="WP_028312681.1"/>
    </source>
</evidence>
<dbReference type="Pfam" id="PF17200">
    <property type="entry name" value="sCache_2"/>
    <property type="match status" value="1"/>
</dbReference>
<accession>A0A8B6X691</accession>
<dbReference type="Proteomes" id="UP000675920">
    <property type="component" value="Unplaced"/>
</dbReference>
<sequence>MKNISLRTRLWLPIIASLACLAVAGLLSALQARSDRMADRKAALSQLGDMAYSIAAEHAALAAAGKLSLDEAKKQATDRIAALRYGSDGYFTISDSNENVVRHAIKTELTGTNQSNFRDPAGTYVYREVSRVARESGNGFIEYLWPKPGGKEPLRKISVVRSFKPWDWNLIAGMYVDDLEADFRATTIRMFSVVALIGAALFGLVVWINRSVLASLGGEPAMAARLARSIADGDLTVDVPIAPGDHGSLMVALRDMRDGLRKTIARLAEAAASVAHATGEIASGNADLSHRTEAQASSLQQTAASMEELTSTVGLNAINAQQAEQLTREASNIAVRGGDAVGRVVETMNGIQESSRRVVDIIAVIEGIAFQTNILALNAAVEAARAGDHGRGFAVVASEVRALAHRAADSAKQIQSLINDSVSRVETGNTLVNEAGDTIRIAVEAVQQVTELMAEMATAANQQSAGIAQVNQAIGHMDSTTQQNSALVEQAAAAAQSLQDQAHSLNAVVAQFRV</sequence>
<dbReference type="PRINTS" id="PR00260">
    <property type="entry name" value="CHEMTRNSDUCR"/>
</dbReference>
<reference evidence="13" key="3">
    <citation type="journal article" date="2008" name="Trends Biochem. Sci.">
        <title>Bacterial chemoreceptors: high-performance signaling in networked arrays.</title>
        <authorList>
            <person name="Hazelbauer G.L."/>
            <person name="Falke J.J."/>
            <person name="Parkinson J.S."/>
        </authorList>
    </citation>
    <scope>NUCLEOTIDE SEQUENCE</scope>
</reference>
<dbReference type="GO" id="GO:0007165">
    <property type="term" value="P:signal transduction"/>
    <property type="evidence" value="ECO:0007669"/>
    <property type="project" value="UniProtKB-KW"/>
</dbReference>
<dbReference type="PROSITE" id="PS50885">
    <property type="entry name" value="HAMP"/>
    <property type="match status" value="1"/>
</dbReference>
<evidence type="ECO:0000259" key="11">
    <source>
        <dbReference type="PROSITE" id="PS50885"/>
    </source>
</evidence>
<dbReference type="InterPro" id="IPR004090">
    <property type="entry name" value="Chemotax_Me-accpt_rcpt"/>
</dbReference>
<feature type="domain" description="Methyl-accepting transducer" evidence="10">
    <location>
        <begin position="270"/>
        <end position="499"/>
    </location>
</feature>
<dbReference type="PANTHER" id="PTHR43531">
    <property type="entry name" value="PROTEIN ICFG"/>
    <property type="match status" value="1"/>
</dbReference>
<dbReference type="GO" id="GO:0005886">
    <property type="term" value="C:plasma membrane"/>
    <property type="evidence" value="ECO:0007669"/>
    <property type="project" value="UniProtKB-SubCell"/>
</dbReference>
<dbReference type="PROSITE" id="PS51257">
    <property type="entry name" value="PROKAR_LIPOPROTEIN"/>
    <property type="match status" value="1"/>
</dbReference>
<evidence type="ECO:0000259" key="10">
    <source>
        <dbReference type="PROSITE" id="PS50111"/>
    </source>
</evidence>
<keyword evidence="4 9" id="KW-0812">Transmembrane</keyword>
<dbReference type="RefSeq" id="WP_028312681.1">
    <property type="nucleotide sequence ID" value="NZ_KI519499.1"/>
</dbReference>
<reference evidence="13" key="6">
    <citation type="journal article" date="2016" name="PLoS Comput. Biol.">
        <title>Cache Domains That are Homologous to, but Different from PAS Domains Comprise the Largest Superfamily of Extracellular Sensors in Prokaryotes.</title>
        <authorList>
            <person name="Upadhyay A.A."/>
            <person name="Fleetwood A.D."/>
            <person name="Adebali O."/>
            <person name="Finn R.D."/>
            <person name="Zhulin I.B."/>
        </authorList>
    </citation>
    <scope>NUCLEOTIDE SEQUENCE</scope>
</reference>
<evidence type="ECO:0000256" key="4">
    <source>
        <dbReference type="ARBA" id="ARBA00022692"/>
    </source>
</evidence>
<dbReference type="Gene3D" id="1.10.287.950">
    <property type="entry name" value="Methyl-accepting chemotaxis protein"/>
    <property type="match status" value="1"/>
</dbReference>
<keyword evidence="2" id="KW-1003">Cell membrane</keyword>
<evidence type="ECO:0000256" key="6">
    <source>
        <dbReference type="ARBA" id="ARBA00023136"/>
    </source>
</evidence>
<keyword evidence="3" id="KW-0488">Methylation</keyword>
<dbReference type="InterPro" id="IPR051310">
    <property type="entry name" value="MCP_chemotaxis"/>
</dbReference>
<evidence type="ECO:0000256" key="9">
    <source>
        <dbReference type="SAM" id="Phobius"/>
    </source>
</evidence>
<reference evidence="13" key="1">
    <citation type="journal article" date="2000" name="Trends Biochem. Sci.">
        <title>Cache - a signaling domain common to animal Ca(2+)-channel subunits and a class of prokaryotic chemotaxis receptors.</title>
        <authorList>
            <person name="Anantharaman V."/>
            <person name="Aravind L."/>
        </authorList>
    </citation>
    <scope>NUCLEOTIDE SEQUENCE</scope>
</reference>
<reference evidence="13" key="5">
    <citation type="journal article" date="2014" name="Microbiol. Mol. Biol. Rev.">
        <title>Internal sense of direction: sensing and signaling from cytoplasmic chemoreceptors.</title>
        <authorList>
            <person name="Collins K.D."/>
            <person name="Lacal J."/>
            <person name="Ottemann K.M."/>
        </authorList>
    </citation>
    <scope>NUCLEOTIDE SEQUENCE</scope>
</reference>
<feature type="transmembrane region" description="Helical" evidence="9">
    <location>
        <begin position="190"/>
        <end position="208"/>
    </location>
</feature>
<name>A0A8B6X691_9BURK</name>
<dbReference type="SMART" id="SM01049">
    <property type="entry name" value="Cache_2"/>
    <property type="match status" value="1"/>
</dbReference>
<dbReference type="Gene3D" id="3.30.450.20">
    <property type="entry name" value="PAS domain"/>
    <property type="match status" value="1"/>
</dbReference>
<dbReference type="Pfam" id="PF00015">
    <property type="entry name" value="MCPsignal"/>
    <property type="match status" value="1"/>
</dbReference>
<dbReference type="PANTHER" id="PTHR43531:SF14">
    <property type="entry name" value="METHYL-ACCEPTING CHEMOTAXIS PROTEIN I-RELATED"/>
    <property type="match status" value="1"/>
</dbReference>
<feature type="domain" description="HAMP" evidence="11">
    <location>
        <begin position="224"/>
        <end position="265"/>
    </location>
</feature>
<comment type="subcellular location">
    <subcellularLocation>
        <location evidence="1">Cell membrane</location>
        <topology evidence="1">Multi-pass membrane protein</topology>
    </subcellularLocation>
</comment>
<evidence type="ECO:0000256" key="7">
    <source>
        <dbReference type="ARBA" id="ARBA00029447"/>
    </source>
</evidence>
<reference evidence="13" key="7">
    <citation type="submission" date="2025-08" db="UniProtKB">
        <authorList>
            <consortium name="RefSeq"/>
        </authorList>
    </citation>
    <scope>IDENTIFICATION</scope>
</reference>
<dbReference type="SUPFAM" id="SSF58104">
    <property type="entry name" value="Methyl-accepting chemotaxis protein (MCP) signaling domain"/>
    <property type="match status" value="1"/>
</dbReference>
<keyword evidence="5 9" id="KW-1133">Transmembrane helix</keyword>
<evidence type="ECO:0000313" key="12">
    <source>
        <dbReference type="Proteomes" id="UP000675920"/>
    </source>
</evidence>
<organism evidence="12 13">
    <name type="scientific">Derxia gummosa DSM 723</name>
    <dbReference type="NCBI Taxonomy" id="1121388"/>
    <lineage>
        <taxon>Bacteria</taxon>
        <taxon>Pseudomonadati</taxon>
        <taxon>Pseudomonadota</taxon>
        <taxon>Betaproteobacteria</taxon>
        <taxon>Burkholderiales</taxon>
        <taxon>Alcaligenaceae</taxon>
        <taxon>Derxia</taxon>
    </lineage>
</organism>
<evidence type="ECO:0000256" key="5">
    <source>
        <dbReference type="ARBA" id="ARBA00022989"/>
    </source>
</evidence>
<dbReference type="CDD" id="cd11386">
    <property type="entry name" value="MCP_signal"/>
    <property type="match status" value="1"/>
</dbReference>
<dbReference type="SMART" id="SM00283">
    <property type="entry name" value="MA"/>
    <property type="match status" value="1"/>
</dbReference>
<reference evidence="13" key="2">
    <citation type="journal article" date="2007" name="Proc. Natl. Acad. Sci.">
        <title>Evolutionary genomics reveals conserved structural determinants of signaling and adaptation in microbial chemoreceptors.</title>
        <authorList>
            <person name="Alexander R.P."/>
            <person name="Zhulin I.B."/>
        </authorList>
    </citation>
    <scope>NUCLEOTIDE SEQUENCE</scope>
</reference>
<reference evidence="13" key="4">
    <citation type="journal article" date="2010" name="Environ. Microbiol.">
        <title>Sensing of environmental signals: classification of chemoreceptors according to the size of their ligand binding regions.</title>
        <authorList>
            <person name="Lacal J."/>
            <person name="Garcia-Fontana C."/>
            <person name="Munoz-Martinez F."/>
            <person name="Ramos J.L."/>
            <person name="Krell T."/>
        </authorList>
    </citation>
    <scope>NUCLEOTIDE SEQUENCE</scope>
</reference>
<dbReference type="InterPro" id="IPR033480">
    <property type="entry name" value="sCache_2"/>
</dbReference>
<keyword evidence="12" id="KW-1185">Reference proteome</keyword>
<dbReference type="InterPro" id="IPR003660">
    <property type="entry name" value="HAMP_dom"/>
</dbReference>
<dbReference type="GO" id="GO:0004888">
    <property type="term" value="F:transmembrane signaling receptor activity"/>
    <property type="evidence" value="ECO:0007669"/>
    <property type="project" value="InterPro"/>
</dbReference>
<dbReference type="PROSITE" id="PS50111">
    <property type="entry name" value="CHEMOTAXIS_TRANSDUC_2"/>
    <property type="match status" value="1"/>
</dbReference>
<dbReference type="InterPro" id="IPR004089">
    <property type="entry name" value="MCPsignal_dom"/>
</dbReference>